<dbReference type="EMBL" id="HBUF01654312">
    <property type="protein sequence ID" value="CAG6787505.1"/>
    <property type="molecule type" value="Transcribed_RNA"/>
</dbReference>
<accession>A0A8D9BLH4</accession>
<protein>
    <submittedName>
        <fullName evidence="1">Uncharacterized protein</fullName>
    </submittedName>
</protein>
<proteinExistence type="predicted"/>
<organism evidence="1">
    <name type="scientific">Cacopsylla melanoneura</name>
    <dbReference type="NCBI Taxonomy" id="428564"/>
    <lineage>
        <taxon>Eukaryota</taxon>
        <taxon>Metazoa</taxon>
        <taxon>Ecdysozoa</taxon>
        <taxon>Arthropoda</taxon>
        <taxon>Hexapoda</taxon>
        <taxon>Insecta</taxon>
        <taxon>Pterygota</taxon>
        <taxon>Neoptera</taxon>
        <taxon>Paraneoptera</taxon>
        <taxon>Hemiptera</taxon>
        <taxon>Sternorrhyncha</taxon>
        <taxon>Psylloidea</taxon>
        <taxon>Psyllidae</taxon>
        <taxon>Psyllinae</taxon>
        <taxon>Cacopsylla</taxon>
    </lineage>
</organism>
<reference evidence="1" key="1">
    <citation type="submission" date="2021-05" db="EMBL/GenBank/DDBJ databases">
        <authorList>
            <person name="Alioto T."/>
            <person name="Alioto T."/>
            <person name="Gomez Garrido J."/>
        </authorList>
    </citation>
    <scope>NUCLEOTIDE SEQUENCE</scope>
</reference>
<dbReference type="AlphaFoldDB" id="A0A8D9BLH4"/>
<sequence length="103" mass="12277">MGYRNHSFDSFFGFDTHSIFTCRKFKIRCIIYNSCPINCFGSSIQETIEKRWSVEVVNKWPNLKHLNRYPERELWVQGCKTQSWHLSSVYTTTAFNDAEDVKR</sequence>
<name>A0A8D9BLH4_9HEMI</name>
<evidence type="ECO:0000313" key="1">
    <source>
        <dbReference type="EMBL" id="CAG6787505.1"/>
    </source>
</evidence>